<keyword evidence="4" id="KW-1185">Reference proteome</keyword>
<evidence type="ECO:0008006" key="5">
    <source>
        <dbReference type="Google" id="ProtNLM"/>
    </source>
</evidence>
<accession>A0ABY6CQU0</accession>
<feature type="region of interest" description="Disordered" evidence="1">
    <location>
        <begin position="178"/>
        <end position="241"/>
    </location>
</feature>
<reference evidence="3" key="1">
    <citation type="submission" date="2022-09" db="EMBL/GenBank/DDBJ databases">
        <title>Comparative genomics and taxonomic characterization of three novel marine species of genus Reichenbachiella exhibiting antioxidant and polysaccharide degradation activities.</title>
        <authorList>
            <person name="Muhammad N."/>
            <person name="Lee Y.-J."/>
            <person name="Ko J."/>
            <person name="Kim S.-G."/>
        </authorList>
    </citation>
    <scope>NUCLEOTIDE SEQUENCE</scope>
    <source>
        <strain evidence="3">BKB1-1</strain>
    </source>
</reference>
<evidence type="ECO:0000313" key="4">
    <source>
        <dbReference type="Proteomes" id="UP001065174"/>
    </source>
</evidence>
<sequence length="241" mass="27493">MRKALFPILIVMCVVFCSCKDNVVCPAFQSTYILNDSMRMARYSMFLNDSTPKMAVASNRSKYGVNKKSTLFKKNYDLMTAPKVNVLGEPKKDPLYADDVVEEEFLASDFVDQDTVGVDSLSAAPLLAAKKTDVVRYKYRYNVKNPYNQEQEYYNKYYGELFIDTRPTREELAAKAEAQVENDTTSESGNGKWGLFKKKKDETVTDDTDETEVDTETLNNAIESEEISEEPEEEIIDTEEE</sequence>
<proteinExistence type="predicted"/>
<dbReference type="EMBL" id="CP106679">
    <property type="protein sequence ID" value="UXP32862.1"/>
    <property type="molecule type" value="Genomic_DNA"/>
</dbReference>
<evidence type="ECO:0000313" key="3">
    <source>
        <dbReference type="EMBL" id="UXP32862.1"/>
    </source>
</evidence>
<keyword evidence="2" id="KW-0732">Signal</keyword>
<gene>
    <name evidence="3" type="ORF">N6H18_02685</name>
</gene>
<name>A0ABY6CQU0_9BACT</name>
<dbReference type="RefSeq" id="WP_262310294.1">
    <property type="nucleotide sequence ID" value="NZ_CP106679.1"/>
</dbReference>
<feature type="chain" id="PRO_5046172348" description="Lipoprotein" evidence="2">
    <location>
        <begin position="20"/>
        <end position="241"/>
    </location>
</feature>
<feature type="compositionally biased region" description="Acidic residues" evidence="1">
    <location>
        <begin position="223"/>
        <end position="241"/>
    </location>
</feature>
<protein>
    <recommendedName>
        <fullName evidence="5">Lipoprotein</fullName>
    </recommendedName>
</protein>
<feature type="signal peptide" evidence="2">
    <location>
        <begin position="1"/>
        <end position="19"/>
    </location>
</feature>
<evidence type="ECO:0000256" key="2">
    <source>
        <dbReference type="SAM" id="SignalP"/>
    </source>
</evidence>
<feature type="compositionally biased region" description="Acidic residues" evidence="1">
    <location>
        <begin position="204"/>
        <end position="215"/>
    </location>
</feature>
<organism evidence="3 4">
    <name type="scientific">Reichenbachiella agarivorans</name>
    <dbReference type="NCBI Taxonomy" id="2979464"/>
    <lineage>
        <taxon>Bacteria</taxon>
        <taxon>Pseudomonadati</taxon>
        <taxon>Bacteroidota</taxon>
        <taxon>Cytophagia</taxon>
        <taxon>Cytophagales</taxon>
        <taxon>Reichenbachiellaceae</taxon>
        <taxon>Reichenbachiella</taxon>
    </lineage>
</organism>
<dbReference type="PROSITE" id="PS51257">
    <property type="entry name" value="PROKAR_LIPOPROTEIN"/>
    <property type="match status" value="1"/>
</dbReference>
<evidence type="ECO:0000256" key="1">
    <source>
        <dbReference type="SAM" id="MobiDB-lite"/>
    </source>
</evidence>
<dbReference type="Proteomes" id="UP001065174">
    <property type="component" value="Chromosome"/>
</dbReference>